<protein>
    <submittedName>
        <fullName evidence="6">Ligand dependent nuclear receptor corepressor-like</fullName>
    </submittedName>
</protein>
<feature type="compositionally biased region" description="Pro residues" evidence="5">
    <location>
        <begin position="456"/>
        <end position="465"/>
    </location>
</feature>
<feature type="compositionally biased region" description="Polar residues" evidence="5">
    <location>
        <begin position="518"/>
        <end position="528"/>
    </location>
</feature>
<feature type="compositionally biased region" description="Basic and acidic residues" evidence="5">
    <location>
        <begin position="548"/>
        <end position="559"/>
    </location>
</feature>
<feature type="region of interest" description="Disordered" evidence="5">
    <location>
        <begin position="1467"/>
        <end position="1497"/>
    </location>
</feature>
<feature type="compositionally biased region" description="Basic and acidic residues" evidence="5">
    <location>
        <begin position="649"/>
        <end position="663"/>
    </location>
</feature>
<keyword evidence="3" id="KW-0804">Transcription</keyword>
<feature type="compositionally biased region" description="Polar residues" evidence="5">
    <location>
        <begin position="764"/>
        <end position="774"/>
    </location>
</feature>
<feature type="region of interest" description="Disordered" evidence="5">
    <location>
        <begin position="86"/>
        <end position="110"/>
    </location>
</feature>
<organism evidence="6 7">
    <name type="scientific">Oryzias latipes</name>
    <name type="common">Japanese rice fish</name>
    <name type="synonym">Japanese killifish</name>
    <dbReference type="NCBI Taxonomy" id="8090"/>
    <lineage>
        <taxon>Eukaryota</taxon>
        <taxon>Metazoa</taxon>
        <taxon>Chordata</taxon>
        <taxon>Craniata</taxon>
        <taxon>Vertebrata</taxon>
        <taxon>Euteleostomi</taxon>
        <taxon>Actinopterygii</taxon>
        <taxon>Neopterygii</taxon>
        <taxon>Teleostei</taxon>
        <taxon>Neoteleostei</taxon>
        <taxon>Acanthomorphata</taxon>
        <taxon>Ovalentaria</taxon>
        <taxon>Atherinomorphae</taxon>
        <taxon>Beloniformes</taxon>
        <taxon>Adrianichthyidae</taxon>
        <taxon>Oryziinae</taxon>
        <taxon>Oryzias</taxon>
    </lineage>
</organism>
<reference key="1">
    <citation type="journal article" date="2007" name="Nature">
        <title>The medaka draft genome and insights into vertebrate genome evolution.</title>
        <authorList>
            <person name="Kasahara M."/>
            <person name="Naruse K."/>
            <person name="Sasaki S."/>
            <person name="Nakatani Y."/>
            <person name="Qu W."/>
            <person name="Ahsan B."/>
            <person name="Yamada T."/>
            <person name="Nagayasu Y."/>
            <person name="Doi K."/>
            <person name="Kasai Y."/>
            <person name="Jindo T."/>
            <person name="Kobayashi D."/>
            <person name="Shimada A."/>
            <person name="Toyoda A."/>
            <person name="Kuroki Y."/>
            <person name="Fujiyama A."/>
            <person name="Sasaki T."/>
            <person name="Shimizu A."/>
            <person name="Asakawa S."/>
            <person name="Shimizu N."/>
            <person name="Hashimoto S."/>
            <person name="Yang J."/>
            <person name="Lee Y."/>
            <person name="Matsushima K."/>
            <person name="Sugano S."/>
            <person name="Sakaizumi M."/>
            <person name="Narita T."/>
            <person name="Ohishi K."/>
            <person name="Haga S."/>
            <person name="Ohta F."/>
            <person name="Nomoto H."/>
            <person name="Nogata K."/>
            <person name="Morishita T."/>
            <person name="Endo T."/>
            <person name="Shin-I T."/>
            <person name="Takeda H."/>
            <person name="Morishita S."/>
            <person name="Kohara Y."/>
        </authorList>
    </citation>
    <scope>NUCLEOTIDE SEQUENCE [LARGE SCALE GENOMIC DNA]</scope>
    <source>
        <strain>Hd-rR</strain>
    </source>
</reference>
<reference evidence="6 7" key="2">
    <citation type="submission" date="2017-04" db="EMBL/GenBank/DDBJ databases">
        <title>CpG methylation of centromeres and impact of large insertions on vertebrate speciation.</title>
        <authorList>
            <person name="Ichikawa K."/>
            <person name="Yoshimura J."/>
            <person name="Morishita S."/>
        </authorList>
    </citation>
    <scope>NUCLEOTIDE SEQUENCE</scope>
    <source>
        <strain evidence="6 7">HSOK</strain>
    </source>
</reference>
<evidence type="ECO:0000313" key="7">
    <source>
        <dbReference type="Proteomes" id="UP000265200"/>
    </source>
</evidence>
<feature type="compositionally biased region" description="Polar residues" evidence="5">
    <location>
        <begin position="97"/>
        <end position="110"/>
    </location>
</feature>
<sequence>MAAVQCSKCTAERKGFRRELDSWRHRLIHCVGFETILEGIYGPMLLKDLSLFVDCEPEEVDDWSPETSRSHCSFCKLLLEKLSDQEAAPTSPLSPPSHYSSCQGPTISDSSHSAQRFLHAVFHKKDVTPDCDSSIPLVAQELMKKMIHQFAVEYASKCTNVNYISRASSPSSEASDAPLDLTVSRTQEEKEDQPEIDGALDLSKRNCATSSSNHKPSGSQRPSLTEELGDVCLRGTKVCPRTALEAVLRSLCPAHQSLLHQIVKAAHQAQLMSFMCLSHAENPLDKVSPRSIPLSGCKARNCRQHCPLSECDHQSHCNPVCGPEDSQSCWNIHHASVRDCSCEGHWGSSCICVWRCRTDSCESLCSKRLHCVCRQSLSVTPINNVVSSPASPPLLPMSTRSTPPPRFCSSCHQHCSCLSCSCHWSNLCQTQAKYSVEKAVGDGEHHCSVLNREHSPSPPPPPLSPIPSDINKTNDEKPPSLLHHRQVGEAGVMIRNSLVGGCLMAADPGKEYEPQPQNPVSRQAETNTSGTLLQDVVSRFSEKLETIAPAERDSEKEEQQFPSTSQSLPFHGDAHLTEIITRVLHSGSASDYSLSELFNRHDSGEPKSPNTRLRRRQEVLAAISRPADDASTRRQKLQIKRYFAMFDKPNNRRKESPAKKRLQDPNSCAVTSDTLSNSNLVTEMSKTETMVGLKPVENHGENCASAETDQDDVKEDFQEVIVTEKLEIVKDEVKDLEICDLKKDLGIVHAPIPELQKAAEDHSATATSASQCEVPNSEDSKAPSDTRKRESEEASSNQQAMVEELVKEEHGSSTNHLNGMRRSTRNIMPPQRFSSYVTAPRKMLFVACFSDGIFNNTTQNKTLTPDALQTCSKSKNTNITQDNAEKEASQCSPKETEILESTQTEEPWMESKGHGQLLSQTLPIKEKNGKKQSKLSPEKTTIISDSALCGRLRTSPRRLVSMMSKNLVDVDGGIKPTSDSPFTSRLQYSSPIKLMFVSPVKDQEGVKYSLKSTGGGSSTQIDHFDPCEESSWSGTPQKHKRQTSKRSPSPLKSHFSPQKSSSPAKPVPSSPSSPPKSVSSPRSASSSPKSGHRRSGQSSPTKHLSESDQTQSDLVSVHETTPPKRRPGRPKKLGPQLEQKVKRPIGRPRKQKDLNAAVEAESSNPKASTAAPIMDNVTKNLKVTVVYGRSRRNKRMVSEGIDQLQTDFSDSLLSEDLKSDFLTQRSKNNSVGNNENAEEINFATPEKQLVPLRKPGRPAKVKITGISVTVTTVSPRLRQIQLNKDVQPPSETQQRKKVLLPGFKSLKEPRETSHKSLSETSQKEVGLQTRDSHEEELSDESVALRHSNRVRKPSIHFLHAVATSPFRLYSRSNALLRRSKQLLLTKASNERRQEEKQSDVEMCGEKPPLHGQKRRASQDLSRVAGVSVDSIFSPKKPLKWWSSSAEEKAVNQELARRIQVITDTWVSDNTENKQRGSVGEPKQDTKGHSSSPRKSKQFSVVRTLFDCPLNKPRSCSMQQIHSWFMQTTETHSLAIVKKNSSRNPFEVMHFPRSANKNSVCPSPQAERLRRHTKKFATAVPQSPLQHQRAQQRLRKARACKVMRQLFAIRTEGGKGNCRVWVSKSSSGKFQANLFRAKMRFLTKIEKEQWLKRSDKRRNRTLARSCPRRSGLQPDYKRLHRSVKDGSYGCFRIGSATCCVEQTLEPLGERKEQKLCSKAWSPETLKECRVFLRKINSPNNESAEEGWNSCTVTLDDGSPSAYLFAGKERELRGVVKASKSQRKRNTMKKTASREPSSPLPKSVQMKDSAPAGRQKDKPKSHNASTDLAQPPPAKTLRQSRMRGLTGLKWRDFVFGNYSLLILIFRI</sequence>
<keyword evidence="1" id="KW-0805">Transcription regulation</keyword>
<feature type="region of interest" description="Disordered" evidence="5">
    <location>
        <begin position="648"/>
        <end position="673"/>
    </location>
</feature>
<evidence type="ECO:0000256" key="4">
    <source>
        <dbReference type="ARBA" id="ARBA00023242"/>
    </source>
</evidence>
<feature type="region of interest" description="Disordered" evidence="5">
    <location>
        <begin position="1008"/>
        <end position="1170"/>
    </location>
</feature>
<evidence type="ECO:0000256" key="3">
    <source>
        <dbReference type="ARBA" id="ARBA00023163"/>
    </source>
</evidence>
<feature type="region of interest" description="Disordered" evidence="5">
    <location>
        <begin position="1301"/>
        <end position="1341"/>
    </location>
</feature>
<dbReference type="GO" id="GO:0003677">
    <property type="term" value="F:DNA binding"/>
    <property type="evidence" value="ECO:0007669"/>
    <property type="project" value="UniProtKB-KW"/>
</dbReference>
<evidence type="ECO:0000256" key="1">
    <source>
        <dbReference type="ARBA" id="ARBA00023015"/>
    </source>
</evidence>
<feature type="compositionally biased region" description="Polar residues" evidence="5">
    <location>
        <begin position="1096"/>
        <end position="1114"/>
    </location>
</feature>
<dbReference type="InterPro" id="IPR028104">
    <property type="entry name" value="DUF4553"/>
</dbReference>
<feature type="region of interest" description="Disordered" evidence="5">
    <location>
        <begin position="1386"/>
        <end position="1420"/>
    </location>
</feature>
<keyword evidence="4" id="KW-0539">Nucleus</keyword>
<feature type="compositionally biased region" description="Pro residues" evidence="5">
    <location>
        <begin position="1065"/>
        <end position="1074"/>
    </location>
</feature>
<dbReference type="Pfam" id="PF15090">
    <property type="entry name" value="DUF4553"/>
    <property type="match status" value="1"/>
</dbReference>
<reference evidence="6" key="4">
    <citation type="submission" date="2025-09" db="UniProtKB">
        <authorList>
            <consortium name="Ensembl"/>
        </authorList>
    </citation>
    <scope>IDENTIFICATION</scope>
    <source>
        <strain evidence="6">HSOK</strain>
    </source>
</reference>
<dbReference type="PANTHER" id="PTHR21545">
    <property type="entry name" value="TRANSCRIPTION FACTOR MLR1/2"/>
    <property type="match status" value="1"/>
</dbReference>
<reference evidence="6" key="3">
    <citation type="submission" date="2025-08" db="UniProtKB">
        <authorList>
            <consortium name="Ensembl"/>
        </authorList>
    </citation>
    <scope>IDENTIFICATION</scope>
    <source>
        <strain evidence="6">HSOK</strain>
    </source>
</reference>
<feature type="compositionally biased region" description="Basic and acidic residues" evidence="5">
    <location>
        <begin position="1388"/>
        <end position="1408"/>
    </location>
</feature>
<feature type="compositionally biased region" description="Basic and acidic residues" evidence="5">
    <location>
        <begin position="778"/>
        <end position="792"/>
    </location>
</feature>
<evidence type="ECO:0000256" key="2">
    <source>
        <dbReference type="ARBA" id="ARBA00023125"/>
    </source>
</evidence>
<feature type="region of interest" description="Disordered" evidence="5">
    <location>
        <begin position="807"/>
        <end position="826"/>
    </location>
</feature>
<feature type="compositionally biased region" description="Basic and acidic residues" evidence="5">
    <location>
        <begin position="1305"/>
        <end position="1317"/>
    </location>
</feature>
<feature type="region of interest" description="Disordered" evidence="5">
    <location>
        <begin position="448"/>
        <end position="480"/>
    </location>
</feature>
<feature type="region of interest" description="Disordered" evidence="5">
    <location>
        <begin position="548"/>
        <end position="570"/>
    </location>
</feature>
<dbReference type="Proteomes" id="UP000265200">
    <property type="component" value="Chromosome 1"/>
</dbReference>
<feature type="region of interest" description="Disordered" evidence="5">
    <location>
        <begin position="508"/>
        <end position="528"/>
    </location>
</feature>
<proteinExistence type="predicted"/>
<dbReference type="Ensembl" id="ENSORLT00015011160.1">
    <property type="protein sequence ID" value="ENSORLP00015023185.1"/>
    <property type="gene ID" value="ENSORLG00015002996.1"/>
</dbReference>
<dbReference type="PANTHER" id="PTHR21545:SF10">
    <property type="entry name" value="LIGAND-DEPENDENT NUCLEAR RECEPTOR COREPRESSOR-LIKE PROTEIN"/>
    <property type="match status" value="1"/>
</dbReference>
<evidence type="ECO:0000256" key="5">
    <source>
        <dbReference type="SAM" id="MobiDB-lite"/>
    </source>
</evidence>
<feature type="region of interest" description="Disordered" evidence="5">
    <location>
        <begin position="758"/>
        <end position="800"/>
    </location>
</feature>
<feature type="compositionally biased region" description="Basic residues" evidence="5">
    <location>
        <begin position="1123"/>
        <end position="1132"/>
    </location>
</feature>
<evidence type="ECO:0000313" key="6">
    <source>
        <dbReference type="Ensembl" id="ENSORLP00015023185.1"/>
    </source>
</evidence>
<feature type="compositionally biased region" description="Polar residues" evidence="5">
    <location>
        <begin position="664"/>
        <end position="673"/>
    </location>
</feature>
<feature type="region of interest" description="Disordered" evidence="5">
    <location>
        <begin position="1773"/>
        <end position="1837"/>
    </location>
</feature>
<name>A0A3P9ISZ3_ORYLA</name>
<feature type="region of interest" description="Disordered" evidence="5">
    <location>
        <begin position="184"/>
        <end position="224"/>
    </location>
</feature>
<keyword evidence="2" id="KW-0238">DNA-binding</keyword>
<feature type="compositionally biased region" description="Low complexity" evidence="5">
    <location>
        <begin position="1075"/>
        <end position="1089"/>
    </location>
</feature>
<accession>A0A3P9ISZ3</accession>
<feature type="compositionally biased region" description="Polar residues" evidence="5">
    <location>
        <begin position="206"/>
        <end position="223"/>
    </location>
</feature>